<feature type="compositionally biased region" description="Polar residues" evidence="1">
    <location>
        <begin position="89"/>
        <end position="106"/>
    </location>
</feature>
<name>A0A4V4H4T6_MUSBA</name>
<reference evidence="2 3" key="1">
    <citation type="journal article" date="2019" name="Nat. Plants">
        <title>Genome sequencing of Musa balbisiana reveals subgenome evolution and function divergence in polyploid bananas.</title>
        <authorList>
            <person name="Yao X."/>
        </authorList>
    </citation>
    <scope>NUCLEOTIDE SEQUENCE [LARGE SCALE GENOMIC DNA]</scope>
    <source>
        <strain evidence="3">cv. DH-PKW</strain>
        <tissue evidence="2">Leaves</tissue>
    </source>
</reference>
<feature type="compositionally biased region" description="Basic and acidic residues" evidence="1">
    <location>
        <begin position="217"/>
        <end position="233"/>
    </location>
</feature>
<gene>
    <name evidence="2" type="ORF">C4D60_Mb10t14830</name>
</gene>
<evidence type="ECO:0000313" key="2">
    <source>
        <dbReference type="EMBL" id="THU53476.1"/>
    </source>
</evidence>
<accession>A0A4V4H4T6</accession>
<comment type="caution">
    <text evidence="2">The sequence shown here is derived from an EMBL/GenBank/DDBJ whole genome shotgun (WGS) entry which is preliminary data.</text>
</comment>
<sequence length="252" mass="25779">MDCSIRPATAWVSPSCMYPEKAARAWSGPSAGSVAATARSSAATASSLIASSSRLSSPPHRSSDCDARIAYSSALLGPSPDTIAPRANFSRNGPRSGLSSAVSSITAGRSRSALPAALAAEPGLSRERRRLPAEEDPRSADLTREEPGVGEGVFLGPGDATLGSRGGSGSSAVRRIWEAPSSGTSTRSGGASGGATRPGIVAAAEWNLGFGEGGGEEGDRSLGEDERGNSAEELGRRWGVLLERWGERRVGK</sequence>
<keyword evidence="3" id="KW-1185">Reference proteome</keyword>
<evidence type="ECO:0000313" key="3">
    <source>
        <dbReference type="Proteomes" id="UP000317650"/>
    </source>
</evidence>
<feature type="region of interest" description="Disordered" evidence="1">
    <location>
        <begin position="76"/>
        <end position="233"/>
    </location>
</feature>
<feature type="compositionally biased region" description="Low complexity" evidence="1">
    <location>
        <begin position="179"/>
        <end position="199"/>
    </location>
</feature>
<dbReference type="EMBL" id="PYDT01000008">
    <property type="protein sequence ID" value="THU53476.1"/>
    <property type="molecule type" value="Genomic_DNA"/>
</dbReference>
<organism evidence="2 3">
    <name type="scientific">Musa balbisiana</name>
    <name type="common">Banana</name>
    <dbReference type="NCBI Taxonomy" id="52838"/>
    <lineage>
        <taxon>Eukaryota</taxon>
        <taxon>Viridiplantae</taxon>
        <taxon>Streptophyta</taxon>
        <taxon>Embryophyta</taxon>
        <taxon>Tracheophyta</taxon>
        <taxon>Spermatophyta</taxon>
        <taxon>Magnoliopsida</taxon>
        <taxon>Liliopsida</taxon>
        <taxon>Zingiberales</taxon>
        <taxon>Musaceae</taxon>
        <taxon>Musa</taxon>
    </lineage>
</organism>
<feature type="compositionally biased region" description="Basic and acidic residues" evidence="1">
    <location>
        <begin position="124"/>
        <end position="147"/>
    </location>
</feature>
<protein>
    <submittedName>
        <fullName evidence="2">Uncharacterized protein</fullName>
    </submittedName>
</protein>
<dbReference type="AlphaFoldDB" id="A0A4V4H4T6"/>
<dbReference type="Proteomes" id="UP000317650">
    <property type="component" value="Chromosome 10"/>
</dbReference>
<proteinExistence type="predicted"/>
<evidence type="ECO:0000256" key="1">
    <source>
        <dbReference type="SAM" id="MobiDB-lite"/>
    </source>
</evidence>
<feature type="compositionally biased region" description="Low complexity" evidence="1">
    <location>
        <begin position="107"/>
        <end position="123"/>
    </location>
</feature>